<sequence>MDFGVVGLDGGVVVVGSSDTSGFSSLAAAAASSDAETTKQKWYESVSGYIHKQERSASVAAPQEQDDDGGGGGGAGDDEDLRASKLLKTSDHLSSSTSSSTKGFLFPHRHSATLLRSTNSSPFFLSDSNQNHHHQMLCFSSPKTESFPLDKTSSLSAVSPNLYHSSAPRNAGCNYGGLNGGSMHGSAFIGVRAPFTPSQWMELEQQALIYKYITANVPVPSYLLIPIRKAIESAGFSAFSGGFLRPGAVGWGSFNMGFSNSSDPEPGRCRRTDGKKWRCSRDAVADQKYCERHMNRGRHRSRKPVEGQAGHSHSVAGASNITTATAATKLISSSASTAAVPCNGSPNSLSFANQHFKNLHRPGSHPPPSSAAAQINRMLITNKENGGIGLLDSATTSGLSVLSPSIDIKQSKQLPFAIQKQQNPFEESPRVAEFGLVSSDFLLGSSQKSSSLMNYRGFNPSEGIASTQESAESHHSLRQFFNNWPKNQSDSSSVSWSNSNLDPQSDRTQLSISIPMATSDFRSSTSSPANEKLTLSPLKSAQELDPIQMGLGVGNVMDEPNSRQANWIPISWESSMGGPLGEVLNSTNNNGGDSKSSSMLNLMTEGWDNSPSLGSSPTGVLQKTAFGSFSNSSTGSSPRTENNKTHEGGGGGGGSSQCSDRFVNSSSSLPSV</sequence>
<proteinExistence type="inferred from homology"/>
<evidence type="ECO:0000259" key="8">
    <source>
        <dbReference type="PROSITE" id="PS51667"/>
    </source>
</evidence>
<feature type="compositionally biased region" description="Polar residues" evidence="6">
    <location>
        <begin position="656"/>
        <end position="672"/>
    </location>
</feature>
<dbReference type="Pfam" id="PF08879">
    <property type="entry name" value="WRC"/>
    <property type="match status" value="1"/>
</dbReference>
<comment type="similarity">
    <text evidence="2 5">Belongs to the GRF family.</text>
</comment>
<keyword evidence="3 4" id="KW-0539">Nucleus</keyword>
<dbReference type="InParanoid" id="A0A1S3BBC2"/>
<keyword evidence="5" id="KW-0805">Transcription regulation</keyword>
<dbReference type="AlphaFoldDB" id="A0A1S3BBC2"/>
<dbReference type="PROSITE" id="PS51666">
    <property type="entry name" value="QLQ"/>
    <property type="match status" value="1"/>
</dbReference>
<dbReference type="PANTHER" id="PTHR31602">
    <property type="entry name" value="GROWTH-REGULATING FACTOR 5"/>
    <property type="match status" value="1"/>
</dbReference>
<dbReference type="Pfam" id="PF08880">
    <property type="entry name" value="QLQ"/>
    <property type="match status" value="1"/>
</dbReference>
<feature type="region of interest" description="Disordered" evidence="6">
    <location>
        <begin position="296"/>
        <end position="315"/>
    </location>
</feature>
<evidence type="ECO:0000313" key="10">
    <source>
        <dbReference type="Proteomes" id="UP001652600"/>
    </source>
</evidence>
<keyword evidence="5" id="KW-0804">Transcription</keyword>
<evidence type="ECO:0000256" key="4">
    <source>
        <dbReference type="PROSITE-ProRule" id="PRU01002"/>
    </source>
</evidence>
<dbReference type="GO" id="GO:0006351">
    <property type="term" value="P:DNA-templated transcription"/>
    <property type="evidence" value="ECO:0007669"/>
    <property type="project" value="UniProtKB-UniRule"/>
</dbReference>
<dbReference type="GO" id="GO:0005524">
    <property type="term" value="F:ATP binding"/>
    <property type="evidence" value="ECO:0007669"/>
    <property type="project" value="UniProtKB-UniRule"/>
</dbReference>
<dbReference type="Proteomes" id="UP001652600">
    <property type="component" value="Chromosome 3"/>
</dbReference>
<dbReference type="InterPro" id="IPR014978">
    <property type="entry name" value="Gln-Leu-Gln_QLQ"/>
</dbReference>
<dbReference type="SMART" id="SM00951">
    <property type="entry name" value="QLQ"/>
    <property type="match status" value="1"/>
</dbReference>
<feature type="domain" description="QLQ" evidence="7">
    <location>
        <begin position="194"/>
        <end position="229"/>
    </location>
</feature>
<feature type="region of interest" description="Disordered" evidence="6">
    <location>
        <begin position="579"/>
        <end position="672"/>
    </location>
</feature>
<evidence type="ECO:0000256" key="1">
    <source>
        <dbReference type="ARBA" id="ARBA00004123"/>
    </source>
</evidence>
<keyword evidence="5" id="KW-0010">Activator</keyword>
<feature type="short sequence motif" description="Bipartite nuclear localization signal" evidence="4">
    <location>
        <begin position="268"/>
        <end position="278"/>
    </location>
</feature>
<dbReference type="GO" id="GO:0099402">
    <property type="term" value="P:plant organ development"/>
    <property type="evidence" value="ECO:0007669"/>
    <property type="project" value="UniProtKB-ARBA"/>
</dbReference>
<dbReference type="KEGG" id="cmo:103487815"/>
<comment type="subcellular location">
    <subcellularLocation>
        <location evidence="1 4 5">Nucleus</location>
    </subcellularLocation>
</comment>
<evidence type="ECO:0000256" key="5">
    <source>
        <dbReference type="RuleBase" id="RU367127"/>
    </source>
</evidence>
<evidence type="ECO:0000256" key="2">
    <source>
        <dbReference type="ARBA" id="ARBA00008122"/>
    </source>
</evidence>
<gene>
    <name evidence="11" type="primary">LOC103487815</name>
    <name evidence="9" type="synonym">103487815</name>
</gene>
<feature type="domain" description="WRC" evidence="8">
    <location>
        <begin position="263"/>
        <end position="307"/>
    </location>
</feature>
<dbReference type="PANTHER" id="PTHR31602:SF51">
    <property type="entry name" value="GROWTH-REGULATING FACTOR"/>
    <property type="match status" value="1"/>
</dbReference>
<evidence type="ECO:0000256" key="3">
    <source>
        <dbReference type="ARBA" id="ARBA00023242"/>
    </source>
</evidence>
<feature type="short sequence motif" description="Bipartite nuclear localization signal" evidence="4">
    <location>
        <begin position="296"/>
        <end position="303"/>
    </location>
</feature>
<reference evidence="9" key="1">
    <citation type="submission" date="2023-03" db="UniProtKB">
        <authorList>
            <consortium name="EnsemblPlants"/>
        </authorList>
    </citation>
    <scope>IDENTIFICATION</scope>
</reference>
<dbReference type="GO" id="GO:0006355">
    <property type="term" value="P:regulation of DNA-templated transcription"/>
    <property type="evidence" value="ECO:0007669"/>
    <property type="project" value="InterPro"/>
</dbReference>
<evidence type="ECO:0000259" key="7">
    <source>
        <dbReference type="PROSITE" id="PS51666"/>
    </source>
</evidence>
<feature type="compositionally biased region" description="Polar residues" evidence="6">
    <location>
        <begin position="584"/>
        <end position="621"/>
    </location>
</feature>
<name>A0A1S3BBC2_CUCME</name>
<dbReference type="OrthoDB" id="1927209at2759"/>
<dbReference type="EnsemblPlants" id="MELO3C010786.2.1">
    <property type="protein sequence ID" value="MELO3C010786.2.1"/>
    <property type="gene ID" value="MELO3C010786.2"/>
</dbReference>
<comment type="function">
    <text evidence="5">Transcription activator.</text>
</comment>
<dbReference type="GeneID" id="103487815"/>
<evidence type="ECO:0000313" key="9">
    <source>
        <dbReference type="EnsemblPlants" id="MELO3C010786.2.1"/>
    </source>
</evidence>
<dbReference type="GO" id="GO:0005634">
    <property type="term" value="C:nucleus"/>
    <property type="evidence" value="ECO:0007669"/>
    <property type="project" value="UniProtKB-SubCell"/>
</dbReference>
<dbReference type="InterPro" id="IPR031137">
    <property type="entry name" value="GRF"/>
</dbReference>
<dbReference type="PROSITE" id="PS51667">
    <property type="entry name" value="WRC"/>
    <property type="match status" value="1"/>
</dbReference>
<dbReference type="eggNOG" id="ENOG502QRK7">
    <property type="taxonomic scope" value="Eukaryota"/>
</dbReference>
<feature type="region of interest" description="Disordered" evidence="6">
    <location>
        <begin position="53"/>
        <end position="80"/>
    </location>
</feature>
<feature type="compositionally biased region" description="Low complexity" evidence="6">
    <location>
        <begin position="626"/>
        <end position="637"/>
    </location>
</feature>
<accession>A0A1S3BBC2</accession>
<evidence type="ECO:0000313" key="11">
    <source>
        <dbReference type="RefSeq" id="XP_008444523.1"/>
    </source>
</evidence>
<reference evidence="11" key="2">
    <citation type="submission" date="2025-04" db="UniProtKB">
        <authorList>
            <consortium name="RefSeq"/>
        </authorList>
    </citation>
    <scope>IDENTIFICATION</scope>
</reference>
<dbReference type="InterPro" id="IPR014977">
    <property type="entry name" value="WRC_dom"/>
</dbReference>
<evidence type="ECO:0000256" key="6">
    <source>
        <dbReference type="SAM" id="MobiDB-lite"/>
    </source>
</evidence>
<comment type="domain">
    <text evidence="5">The QLQ domain and WRC domain may be involved in protein-protein interaction and DNA-binding, respectively.</text>
</comment>
<dbReference type="Gramene" id="MELO3C010786.2.1">
    <property type="protein sequence ID" value="MELO3C010786.2.1"/>
    <property type="gene ID" value="MELO3C010786.2"/>
</dbReference>
<dbReference type="RefSeq" id="XP_008444523.1">
    <property type="nucleotide sequence ID" value="XM_008446301.2"/>
</dbReference>
<keyword evidence="10" id="KW-1185">Reference proteome</keyword>
<organism evidence="10 11">
    <name type="scientific">Cucumis melo</name>
    <name type="common">Muskmelon</name>
    <dbReference type="NCBI Taxonomy" id="3656"/>
    <lineage>
        <taxon>Eukaryota</taxon>
        <taxon>Viridiplantae</taxon>
        <taxon>Streptophyta</taxon>
        <taxon>Embryophyta</taxon>
        <taxon>Tracheophyta</taxon>
        <taxon>Spermatophyta</taxon>
        <taxon>Magnoliopsida</taxon>
        <taxon>eudicotyledons</taxon>
        <taxon>Gunneridae</taxon>
        <taxon>Pentapetalae</taxon>
        <taxon>rosids</taxon>
        <taxon>fabids</taxon>
        <taxon>Cucurbitales</taxon>
        <taxon>Cucurbitaceae</taxon>
        <taxon>Benincaseae</taxon>
        <taxon>Cucumis</taxon>
    </lineage>
</organism>
<protein>
    <recommendedName>
        <fullName evidence="5">Growth-regulating factor</fullName>
    </recommendedName>
</protein>